<dbReference type="Proteomes" id="UP000324748">
    <property type="component" value="Unassembled WGS sequence"/>
</dbReference>
<evidence type="ECO:0000313" key="2">
    <source>
        <dbReference type="EMBL" id="KAA1094484.1"/>
    </source>
</evidence>
<comment type="caution">
    <text evidence="2">The sequence shown here is derived from an EMBL/GenBank/DDBJ whole genome shotgun (WGS) entry which is preliminary data.</text>
</comment>
<dbReference type="AlphaFoldDB" id="A0A5B0P149"/>
<proteinExistence type="predicted"/>
<evidence type="ECO:0000313" key="3">
    <source>
        <dbReference type="Proteomes" id="UP000324748"/>
    </source>
</evidence>
<feature type="compositionally biased region" description="Pro residues" evidence="1">
    <location>
        <begin position="41"/>
        <end position="55"/>
    </location>
</feature>
<protein>
    <submittedName>
        <fullName evidence="2">Uncharacterized protein</fullName>
    </submittedName>
</protein>
<gene>
    <name evidence="2" type="ORF">PGT21_022798</name>
</gene>
<sequence>MDFIPSGPVYDHPPTKIDKSIGNSKSFLSSSEKQLSLVGKSPPPKTNPLAVPPNSLPVGSPKNSKAIPDNLN</sequence>
<accession>A0A5B0P149</accession>
<feature type="region of interest" description="Disordered" evidence="1">
    <location>
        <begin position="1"/>
        <end position="72"/>
    </location>
</feature>
<reference evidence="2 3" key="1">
    <citation type="submission" date="2019-05" db="EMBL/GenBank/DDBJ databases">
        <title>Emergence of the Ug99 lineage of the wheat stem rust pathogen through somatic hybridization.</title>
        <authorList>
            <person name="Li F."/>
            <person name="Upadhyaya N.M."/>
            <person name="Sperschneider J."/>
            <person name="Matny O."/>
            <person name="Nguyen-Phuc H."/>
            <person name="Mago R."/>
            <person name="Raley C."/>
            <person name="Miller M.E."/>
            <person name="Silverstein K.A.T."/>
            <person name="Henningsen E."/>
            <person name="Hirsch C.D."/>
            <person name="Visser B."/>
            <person name="Pretorius Z.A."/>
            <person name="Steffenson B.J."/>
            <person name="Schwessinger B."/>
            <person name="Dodds P.N."/>
            <person name="Figueroa M."/>
        </authorList>
    </citation>
    <scope>NUCLEOTIDE SEQUENCE [LARGE SCALE GENOMIC DNA]</scope>
    <source>
        <strain evidence="2">21-0</strain>
    </source>
</reference>
<organism evidence="2 3">
    <name type="scientific">Puccinia graminis f. sp. tritici</name>
    <dbReference type="NCBI Taxonomy" id="56615"/>
    <lineage>
        <taxon>Eukaryota</taxon>
        <taxon>Fungi</taxon>
        <taxon>Dikarya</taxon>
        <taxon>Basidiomycota</taxon>
        <taxon>Pucciniomycotina</taxon>
        <taxon>Pucciniomycetes</taxon>
        <taxon>Pucciniales</taxon>
        <taxon>Pucciniaceae</taxon>
        <taxon>Puccinia</taxon>
    </lineage>
</organism>
<dbReference type="EMBL" id="VSWC01000079">
    <property type="protein sequence ID" value="KAA1094484.1"/>
    <property type="molecule type" value="Genomic_DNA"/>
</dbReference>
<name>A0A5B0P149_PUCGR</name>
<keyword evidence="3" id="KW-1185">Reference proteome</keyword>
<feature type="compositionally biased region" description="Polar residues" evidence="1">
    <location>
        <begin position="21"/>
        <end position="34"/>
    </location>
</feature>
<evidence type="ECO:0000256" key="1">
    <source>
        <dbReference type="SAM" id="MobiDB-lite"/>
    </source>
</evidence>